<accession>A0ABD1YEE8</accession>
<dbReference type="AlphaFoldDB" id="A0ABD1YEE8"/>
<comment type="caution">
    <text evidence="1">The sequence shown here is derived from an EMBL/GenBank/DDBJ whole genome shotgun (WGS) entry which is preliminary data.</text>
</comment>
<evidence type="ECO:0000313" key="1">
    <source>
        <dbReference type="EMBL" id="KAL2629164.1"/>
    </source>
</evidence>
<organism evidence="1 2">
    <name type="scientific">Riccia fluitans</name>
    <dbReference type="NCBI Taxonomy" id="41844"/>
    <lineage>
        <taxon>Eukaryota</taxon>
        <taxon>Viridiplantae</taxon>
        <taxon>Streptophyta</taxon>
        <taxon>Embryophyta</taxon>
        <taxon>Marchantiophyta</taxon>
        <taxon>Marchantiopsida</taxon>
        <taxon>Marchantiidae</taxon>
        <taxon>Marchantiales</taxon>
        <taxon>Ricciaceae</taxon>
        <taxon>Riccia</taxon>
    </lineage>
</organism>
<protein>
    <submittedName>
        <fullName evidence="1">Uncharacterized protein</fullName>
    </submittedName>
</protein>
<reference evidence="1 2" key="1">
    <citation type="submission" date="2024-09" db="EMBL/GenBank/DDBJ databases">
        <title>Chromosome-scale assembly of Riccia fluitans.</title>
        <authorList>
            <person name="Paukszto L."/>
            <person name="Sawicki J."/>
            <person name="Karawczyk K."/>
            <person name="Piernik-Szablinska J."/>
            <person name="Szczecinska M."/>
            <person name="Mazdziarz M."/>
        </authorList>
    </citation>
    <scope>NUCLEOTIDE SEQUENCE [LARGE SCALE GENOMIC DNA]</scope>
    <source>
        <strain evidence="1">Rf_01</strain>
        <tissue evidence="1">Aerial parts of the thallus</tissue>
    </source>
</reference>
<proteinExistence type="predicted"/>
<sequence>MCKVPRPSATCSSSSGRSRLLRVDSTVSGILDKNNHKFLMDLRLGRVTPNGSGGGVRSVAVPAVNSVSSPIQFIVTVNSGCAALAIMPAFATHFI</sequence>
<dbReference type="Proteomes" id="UP001605036">
    <property type="component" value="Unassembled WGS sequence"/>
</dbReference>
<gene>
    <name evidence="1" type="ORF">R1flu_013850</name>
</gene>
<evidence type="ECO:0000313" key="2">
    <source>
        <dbReference type="Proteomes" id="UP001605036"/>
    </source>
</evidence>
<name>A0ABD1YEE8_9MARC</name>
<dbReference type="EMBL" id="JBHFFA010000004">
    <property type="protein sequence ID" value="KAL2629164.1"/>
    <property type="molecule type" value="Genomic_DNA"/>
</dbReference>
<keyword evidence="2" id="KW-1185">Reference proteome</keyword>